<evidence type="ECO:0008006" key="4">
    <source>
        <dbReference type="Google" id="ProtNLM"/>
    </source>
</evidence>
<keyword evidence="1" id="KW-0472">Membrane</keyword>
<accession>G4ZVP5</accession>
<feature type="transmembrane region" description="Helical" evidence="1">
    <location>
        <begin position="94"/>
        <end position="116"/>
    </location>
</feature>
<feature type="transmembrane region" description="Helical" evidence="1">
    <location>
        <begin position="63"/>
        <end position="82"/>
    </location>
</feature>
<proteinExistence type="predicted"/>
<evidence type="ECO:0000313" key="2">
    <source>
        <dbReference type="EMBL" id="EGZ11510.1"/>
    </source>
</evidence>
<dbReference type="GeneID" id="20647131"/>
<feature type="transmembrane region" description="Helical" evidence="1">
    <location>
        <begin position="128"/>
        <end position="146"/>
    </location>
</feature>
<dbReference type="InParanoid" id="G4ZVP5"/>
<name>G4ZVP5_PHYSP</name>
<reference evidence="2 3" key="1">
    <citation type="journal article" date="2006" name="Science">
        <title>Phytophthora genome sequences uncover evolutionary origins and mechanisms of pathogenesis.</title>
        <authorList>
            <person name="Tyler B.M."/>
            <person name="Tripathy S."/>
            <person name="Zhang X."/>
            <person name="Dehal P."/>
            <person name="Jiang R.H."/>
            <person name="Aerts A."/>
            <person name="Arredondo F.D."/>
            <person name="Baxter L."/>
            <person name="Bensasson D."/>
            <person name="Beynon J.L."/>
            <person name="Chapman J."/>
            <person name="Damasceno C.M."/>
            <person name="Dorrance A.E."/>
            <person name="Dou D."/>
            <person name="Dickerman A.W."/>
            <person name="Dubchak I.L."/>
            <person name="Garbelotto M."/>
            <person name="Gijzen M."/>
            <person name="Gordon S.G."/>
            <person name="Govers F."/>
            <person name="Grunwald N.J."/>
            <person name="Huang W."/>
            <person name="Ivors K.L."/>
            <person name="Jones R.W."/>
            <person name="Kamoun S."/>
            <person name="Krampis K."/>
            <person name="Lamour K.H."/>
            <person name="Lee M.K."/>
            <person name="McDonald W.H."/>
            <person name="Medina M."/>
            <person name="Meijer H.J."/>
            <person name="Nordberg E.K."/>
            <person name="Maclean D.J."/>
            <person name="Ospina-Giraldo M.D."/>
            <person name="Morris P.F."/>
            <person name="Phuntumart V."/>
            <person name="Putnam N.H."/>
            <person name="Rash S."/>
            <person name="Rose J.K."/>
            <person name="Sakihama Y."/>
            <person name="Salamov A.A."/>
            <person name="Savidor A."/>
            <person name="Scheuring C.F."/>
            <person name="Smith B.M."/>
            <person name="Sobral B.W."/>
            <person name="Terry A."/>
            <person name="Torto-Alalibo T.A."/>
            <person name="Win J."/>
            <person name="Xu Z."/>
            <person name="Zhang H."/>
            <person name="Grigoriev I.V."/>
            <person name="Rokhsar D.S."/>
            <person name="Boore J.L."/>
        </authorList>
    </citation>
    <scope>NUCLEOTIDE SEQUENCE [LARGE SCALE GENOMIC DNA]</scope>
    <source>
        <strain evidence="2 3">P6497</strain>
    </source>
</reference>
<sequence>MKRVSTPLALSPWEQLVVARFAYALFAVLSVHLVLLALCLAIVRRGQTLLFGQWEEISGVKLVAWAALLFYCGTSGLLALVLKSKRAAAKHALGCWMLLLVLHTSHLVVTVSPAVPHDNSHSWTTCQMMVQVLTDAMSCSFLVWLLRQRNGVHDKEDSLRQPLLPVVSMEDAHDGAEYSSRTT</sequence>
<dbReference type="KEGG" id="psoj:PHYSODRAFT_336032"/>
<dbReference type="OMA" id="SSAFLMW"/>
<dbReference type="Proteomes" id="UP000002640">
    <property type="component" value="Unassembled WGS sequence"/>
</dbReference>
<organism evidence="2 3">
    <name type="scientific">Phytophthora sojae (strain P6497)</name>
    <name type="common">Soybean stem and root rot agent</name>
    <name type="synonym">Phytophthora megasperma f. sp. glycines</name>
    <dbReference type="NCBI Taxonomy" id="1094619"/>
    <lineage>
        <taxon>Eukaryota</taxon>
        <taxon>Sar</taxon>
        <taxon>Stramenopiles</taxon>
        <taxon>Oomycota</taxon>
        <taxon>Peronosporomycetes</taxon>
        <taxon>Peronosporales</taxon>
        <taxon>Peronosporaceae</taxon>
        <taxon>Phytophthora</taxon>
    </lineage>
</organism>
<keyword evidence="1" id="KW-1133">Transmembrane helix</keyword>
<evidence type="ECO:0000313" key="3">
    <source>
        <dbReference type="Proteomes" id="UP000002640"/>
    </source>
</evidence>
<feature type="transmembrane region" description="Helical" evidence="1">
    <location>
        <begin position="21"/>
        <end position="43"/>
    </location>
</feature>
<evidence type="ECO:0000256" key="1">
    <source>
        <dbReference type="SAM" id="Phobius"/>
    </source>
</evidence>
<keyword evidence="3" id="KW-1185">Reference proteome</keyword>
<dbReference type="AlphaFoldDB" id="G4ZVP5"/>
<dbReference type="RefSeq" id="XP_009531843.1">
    <property type="nucleotide sequence ID" value="XM_009533548.1"/>
</dbReference>
<keyword evidence="1" id="KW-0812">Transmembrane</keyword>
<dbReference type="EMBL" id="JH159157">
    <property type="protein sequence ID" value="EGZ11510.1"/>
    <property type="molecule type" value="Genomic_DNA"/>
</dbReference>
<gene>
    <name evidence="2" type="ORF">PHYSODRAFT_336032</name>
</gene>
<protein>
    <recommendedName>
        <fullName evidence="4">Transmembrane protein</fullName>
    </recommendedName>
</protein>